<dbReference type="NCBIfam" id="NF002172">
    <property type="entry name" value="PRK01018.1"/>
    <property type="match status" value="1"/>
</dbReference>
<sequence>MSQATPIDTDIKLLYKTGKVVLGSKRSIEAVKLGKAVGVIVANNIPKNLLEDVMYYAKLGNIKVIKYPGSSYDLGSVLGKPFPVTLVAVLEPGDSKILEVGEK</sequence>
<protein>
    <recommendedName>
        <fullName evidence="4 5">Large ribosomal subunit protein eL30</fullName>
    </recommendedName>
</protein>
<gene>
    <name evidence="5" type="primary">rpl30e</name>
    <name evidence="7" type="ORF">B7O98_05025</name>
</gene>
<dbReference type="Gene3D" id="3.30.1330.30">
    <property type="match status" value="1"/>
</dbReference>
<dbReference type="InterPro" id="IPR029064">
    <property type="entry name" value="Ribosomal_eL30-like_sf"/>
</dbReference>
<dbReference type="InterPro" id="IPR000231">
    <property type="entry name" value="Ribosomal_eL30"/>
</dbReference>
<keyword evidence="3 5" id="KW-0687">Ribonucleoprotein</keyword>
<dbReference type="GO" id="GO:0006412">
    <property type="term" value="P:translation"/>
    <property type="evidence" value="ECO:0007669"/>
    <property type="project" value="UniProtKB-UniRule"/>
</dbReference>
<reference evidence="7" key="2">
    <citation type="journal article" date="2018" name="Syst. Appl. Microbiol.">
        <title>A new symbiotic nanoarchaeote (Candidatus Nanoclepta minutus) and its host (Zestosphaera tikiterensis gen. nov., sp. nov.) from a New Zealand hot spring.</title>
        <authorList>
            <person name="St John E."/>
            <person name="Liu Y."/>
            <person name="Podar M."/>
            <person name="Stott M.B."/>
            <person name="Meneghin J."/>
            <person name="Chen Z."/>
            <person name="Lagutin K."/>
            <person name="Mitchell K."/>
            <person name="Reysenbach A.L."/>
        </authorList>
    </citation>
    <scope>NUCLEOTIDE SEQUENCE [LARGE SCALE GENOMIC DNA]</scope>
    <source>
        <strain evidence="7">NZ3</strain>
    </source>
</reference>
<dbReference type="Pfam" id="PF01248">
    <property type="entry name" value="Ribosomal_L7Ae"/>
    <property type="match status" value="1"/>
</dbReference>
<dbReference type="InterPro" id="IPR022991">
    <property type="entry name" value="Ribosomal_eL30_CS"/>
</dbReference>
<evidence type="ECO:0000259" key="6">
    <source>
        <dbReference type="Pfam" id="PF01248"/>
    </source>
</evidence>
<dbReference type="GO" id="GO:0003723">
    <property type="term" value="F:RNA binding"/>
    <property type="evidence" value="ECO:0007669"/>
    <property type="project" value="InterPro"/>
</dbReference>
<proteinExistence type="inferred from homology"/>
<dbReference type="GO" id="GO:0022625">
    <property type="term" value="C:cytosolic large ribosomal subunit"/>
    <property type="evidence" value="ECO:0007669"/>
    <property type="project" value="InterPro"/>
</dbReference>
<name>A0A2R7Y5J3_9CREN</name>
<evidence type="ECO:0000256" key="3">
    <source>
        <dbReference type="ARBA" id="ARBA00023274"/>
    </source>
</evidence>
<dbReference type="InterPro" id="IPR004038">
    <property type="entry name" value="Ribosomal_eL8/eL30/eS12/Gad45"/>
</dbReference>
<evidence type="ECO:0000256" key="1">
    <source>
        <dbReference type="ARBA" id="ARBA00007326"/>
    </source>
</evidence>
<organism evidence="7 8">
    <name type="scientific">Zestosphaera tikiterensis</name>
    <dbReference type="NCBI Taxonomy" id="1973259"/>
    <lineage>
        <taxon>Archaea</taxon>
        <taxon>Thermoproteota</taxon>
        <taxon>Thermoprotei</taxon>
        <taxon>Desulfurococcales</taxon>
        <taxon>Desulfurococcaceae</taxon>
        <taxon>Zestosphaera</taxon>
    </lineage>
</organism>
<feature type="domain" description="Ribosomal protein eL8/eL30/eS12/Gadd45" evidence="6">
    <location>
        <begin position="9"/>
        <end position="98"/>
    </location>
</feature>
<dbReference type="AlphaFoldDB" id="A0A2R7Y5J3"/>
<reference evidence="7" key="1">
    <citation type="submission" date="2017-04" db="EMBL/GenBank/DDBJ databases">
        <authorList>
            <person name="Afonso C.L."/>
            <person name="Miller P.J."/>
            <person name="Scott M.A."/>
            <person name="Spackman E."/>
            <person name="Goraichik I."/>
            <person name="Dimitrov K.M."/>
            <person name="Suarez D.L."/>
            <person name="Swayne D.E."/>
        </authorList>
    </citation>
    <scope>NUCLEOTIDE SEQUENCE</scope>
    <source>
        <strain evidence="7">NZ3</strain>
    </source>
</reference>
<dbReference type="PANTHER" id="PTHR11449">
    <property type="entry name" value="RIBOSOMAL PROTEIN L30"/>
    <property type="match status" value="1"/>
</dbReference>
<evidence type="ECO:0000256" key="4">
    <source>
        <dbReference type="ARBA" id="ARBA00035231"/>
    </source>
</evidence>
<dbReference type="Proteomes" id="UP000244093">
    <property type="component" value="Unassembled WGS sequence"/>
</dbReference>
<evidence type="ECO:0000313" key="8">
    <source>
        <dbReference type="Proteomes" id="UP000244093"/>
    </source>
</evidence>
<comment type="similarity">
    <text evidence="1 5">Belongs to the eukaryotic ribosomal protein eL30 family.</text>
</comment>
<keyword evidence="2 5" id="KW-0689">Ribosomal protein</keyword>
<evidence type="ECO:0000256" key="5">
    <source>
        <dbReference type="HAMAP-Rule" id="MF_00481"/>
    </source>
</evidence>
<dbReference type="GO" id="GO:0003735">
    <property type="term" value="F:structural constituent of ribosome"/>
    <property type="evidence" value="ECO:0007669"/>
    <property type="project" value="InterPro"/>
</dbReference>
<dbReference type="HAMAP" id="MF_00481">
    <property type="entry name" value="Ribosomal_eL30"/>
    <property type="match status" value="1"/>
</dbReference>
<evidence type="ECO:0000313" key="7">
    <source>
        <dbReference type="EMBL" id="PUA32806.1"/>
    </source>
</evidence>
<comment type="caution">
    <text evidence="7">The sequence shown here is derived from an EMBL/GenBank/DDBJ whole genome shotgun (WGS) entry which is preliminary data.</text>
</comment>
<dbReference type="EMBL" id="NBVN01000003">
    <property type="protein sequence ID" value="PUA32806.1"/>
    <property type="molecule type" value="Genomic_DNA"/>
</dbReference>
<dbReference type="InterPro" id="IPR039109">
    <property type="entry name" value="Ribosomal_eL30-like"/>
</dbReference>
<accession>A0A2R7Y5J3</accession>
<dbReference type="PROSITE" id="PS00993">
    <property type="entry name" value="RIBOSOMAL_L30E_2"/>
    <property type="match status" value="1"/>
</dbReference>
<dbReference type="SUPFAM" id="SSF55315">
    <property type="entry name" value="L30e-like"/>
    <property type="match status" value="1"/>
</dbReference>
<evidence type="ECO:0000256" key="2">
    <source>
        <dbReference type="ARBA" id="ARBA00022980"/>
    </source>
</evidence>